<protein>
    <submittedName>
        <fullName evidence="2">Uncharacterized protein</fullName>
    </submittedName>
</protein>
<name>A0A4Z2IH73_9TELE</name>
<dbReference type="Proteomes" id="UP000314294">
    <property type="component" value="Unassembled WGS sequence"/>
</dbReference>
<organism evidence="2 3">
    <name type="scientific">Liparis tanakae</name>
    <name type="common">Tanaka's snailfish</name>
    <dbReference type="NCBI Taxonomy" id="230148"/>
    <lineage>
        <taxon>Eukaryota</taxon>
        <taxon>Metazoa</taxon>
        <taxon>Chordata</taxon>
        <taxon>Craniata</taxon>
        <taxon>Vertebrata</taxon>
        <taxon>Euteleostomi</taxon>
        <taxon>Actinopterygii</taxon>
        <taxon>Neopterygii</taxon>
        <taxon>Teleostei</taxon>
        <taxon>Neoteleostei</taxon>
        <taxon>Acanthomorphata</taxon>
        <taxon>Eupercaria</taxon>
        <taxon>Perciformes</taxon>
        <taxon>Cottioidei</taxon>
        <taxon>Cottales</taxon>
        <taxon>Liparidae</taxon>
        <taxon>Liparis</taxon>
    </lineage>
</organism>
<dbReference type="EMBL" id="SRLO01000093">
    <property type="protein sequence ID" value="TNN76513.1"/>
    <property type="molecule type" value="Genomic_DNA"/>
</dbReference>
<reference evidence="2 3" key="1">
    <citation type="submission" date="2019-03" db="EMBL/GenBank/DDBJ databases">
        <title>First draft genome of Liparis tanakae, snailfish: a comprehensive survey of snailfish specific genes.</title>
        <authorList>
            <person name="Kim W."/>
            <person name="Song I."/>
            <person name="Jeong J.-H."/>
            <person name="Kim D."/>
            <person name="Kim S."/>
            <person name="Ryu S."/>
            <person name="Song J.Y."/>
            <person name="Lee S.K."/>
        </authorList>
    </citation>
    <scope>NUCLEOTIDE SEQUENCE [LARGE SCALE GENOMIC DNA]</scope>
    <source>
        <tissue evidence="2">Muscle</tissue>
    </source>
</reference>
<dbReference type="AlphaFoldDB" id="A0A4Z2IH73"/>
<feature type="region of interest" description="Disordered" evidence="1">
    <location>
        <begin position="153"/>
        <end position="178"/>
    </location>
</feature>
<keyword evidence="3" id="KW-1185">Reference proteome</keyword>
<evidence type="ECO:0000313" key="2">
    <source>
        <dbReference type="EMBL" id="TNN76513.1"/>
    </source>
</evidence>
<sequence length="187" mass="20519">MCDRRQRTAVEALGADRTDTAPVTNTKESFTDVHDGTALRTNDAGHSHRQFIIEKMRQPTSVGRASAACWCAAVLRVVSTARQHASRVTPVKVEPRGSGCRGKIKRLGGQHSEIGQQASSDKTCLEQTKARLRCVRTGPDHFEDVRLGSRSLWSEERGDQMPVSQSKPGGGDSFLRMPPAILRLITQ</sequence>
<comment type="caution">
    <text evidence="2">The sequence shown here is derived from an EMBL/GenBank/DDBJ whole genome shotgun (WGS) entry which is preliminary data.</text>
</comment>
<gene>
    <name evidence="2" type="ORF">EYF80_013378</name>
</gene>
<evidence type="ECO:0000256" key="1">
    <source>
        <dbReference type="SAM" id="MobiDB-lite"/>
    </source>
</evidence>
<evidence type="ECO:0000313" key="3">
    <source>
        <dbReference type="Proteomes" id="UP000314294"/>
    </source>
</evidence>
<proteinExistence type="predicted"/>
<accession>A0A4Z2IH73</accession>